<proteinExistence type="predicted"/>
<evidence type="ECO:0000313" key="2">
    <source>
        <dbReference type="EMBL" id="WNC70031.1"/>
    </source>
</evidence>
<evidence type="ECO:0000259" key="1">
    <source>
        <dbReference type="Pfam" id="PF07238"/>
    </source>
</evidence>
<reference evidence="3" key="1">
    <citation type="submission" date="2023-09" db="EMBL/GenBank/DDBJ databases">
        <authorList>
            <person name="Li S."/>
            <person name="Li X."/>
            <person name="Zhang C."/>
            <person name="Zhao Z."/>
        </authorList>
    </citation>
    <scope>NUCLEOTIDE SEQUENCE [LARGE SCALE GENOMIC DNA]</scope>
    <source>
        <strain evidence="3">SQ345</strain>
    </source>
</reference>
<accession>A0ABY9TMS5</accession>
<dbReference type="InterPro" id="IPR009875">
    <property type="entry name" value="PilZ_domain"/>
</dbReference>
<name>A0ABY9TMS5_9GAMM</name>
<sequence>MSNFVLEFKNERELYMAYMPFLKQGGLFIKTAEQFELGDKISLEVTLPGQLESVNLETSVCWITPHGAQNGTEPGVGVAFLNDEHNVRNQIESNLGRMLNSKEATYTM</sequence>
<organism evidence="2 3">
    <name type="scientific">Thalassotalea nanhaiensis</name>
    <dbReference type="NCBI Taxonomy" id="3065648"/>
    <lineage>
        <taxon>Bacteria</taxon>
        <taxon>Pseudomonadati</taxon>
        <taxon>Pseudomonadota</taxon>
        <taxon>Gammaproteobacteria</taxon>
        <taxon>Alteromonadales</taxon>
        <taxon>Colwelliaceae</taxon>
        <taxon>Thalassotalea</taxon>
    </lineage>
</organism>
<dbReference type="RefSeq" id="WP_348389172.1">
    <property type="nucleotide sequence ID" value="NZ_CP134146.1"/>
</dbReference>
<keyword evidence="3" id="KW-1185">Reference proteome</keyword>
<gene>
    <name evidence="2" type="ORF">RI845_07805</name>
</gene>
<dbReference type="Proteomes" id="UP001248581">
    <property type="component" value="Chromosome"/>
</dbReference>
<evidence type="ECO:0000313" key="3">
    <source>
        <dbReference type="Proteomes" id="UP001248581"/>
    </source>
</evidence>
<feature type="domain" description="PilZ" evidence="1">
    <location>
        <begin position="7"/>
        <end position="93"/>
    </location>
</feature>
<dbReference type="Gene3D" id="2.40.10.220">
    <property type="entry name" value="predicted glycosyltransferase like domains"/>
    <property type="match status" value="1"/>
</dbReference>
<dbReference type="Pfam" id="PF07238">
    <property type="entry name" value="PilZ"/>
    <property type="match status" value="1"/>
</dbReference>
<dbReference type="EMBL" id="CP134146">
    <property type="protein sequence ID" value="WNC70031.1"/>
    <property type="molecule type" value="Genomic_DNA"/>
</dbReference>
<protein>
    <submittedName>
        <fullName evidence="2">PilZ domain-containing protein</fullName>
    </submittedName>
</protein>